<evidence type="ECO:0008006" key="4">
    <source>
        <dbReference type="Google" id="ProtNLM"/>
    </source>
</evidence>
<feature type="signal peptide" evidence="1">
    <location>
        <begin position="1"/>
        <end position="24"/>
    </location>
</feature>
<name>A0A9P5YHK7_9AGAR</name>
<keyword evidence="3" id="KW-1185">Reference proteome</keyword>
<gene>
    <name evidence="2" type="ORF">BDZ94DRAFT_1243793</name>
</gene>
<proteinExistence type="predicted"/>
<sequence>MDPPRTRRICVCACAYAWLSGISCISHPPTRPCILRTSYPRFFSSNRGWWFWRLDGREGGGCCCCSGRVTRRQARRGVCRILPRAL</sequence>
<accession>A0A9P5YHK7</accession>
<reference evidence="2" key="1">
    <citation type="submission" date="2020-11" db="EMBL/GenBank/DDBJ databases">
        <authorList>
            <consortium name="DOE Joint Genome Institute"/>
            <person name="Ahrendt S."/>
            <person name="Riley R."/>
            <person name="Andreopoulos W."/>
            <person name="Labutti K."/>
            <person name="Pangilinan J."/>
            <person name="Ruiz-Duenas F.J."/>
            <person name="Barrasa J.M."/>
            <person name="Sanchez-Garcia M."/>
            <person name="Camarero S."/>
            <person name="Miyauchi S."/>
            <person name="Serrano A."/>
            <person name="Linde D."/>
            <person name="Babiker R."/>
            <person name="Drula E."/>
            <person name="Ayuso-Fernandez I."/>
            <person name="Pacheco R."/>
            <person name="Padilla G."/>
            <person name="Ferreira P."/>
            <person name="Barriuso J."/>
            <person name="Kellner H."/>
            <person name="Castanera R."/>
            <person name="Alfaro M."/>
            <person name="Ramirez L."/>
            <person name="Pisabarro A.G."/>
            <person name="Kuo A."/>
            <person name="Tritt A."/>
            <person name="Lipzen A."/>
            <person name="He G."/>
            <person name="Yan M."/>
            <person name="Ng V."/>
            <person name="Cullen D."/>
            <person name="Martin F."/>
            <person name="Rosso M.-N."/>
            <person name="Henrissat B."/>
            <person name="Hibbett D."/>
            <person name="Martinez A.T."/>
            <person name="Grigoriev I.V."/>
        </authorList>
    </citation>
    <scope>NUCLEOTIDE SEQUENCE</scope>
    <source>
        <strain evidence="2">CBS 247.69</strain>
    </source>
</reference>
<evidence type="ECO:0000313" key="3">
    <source>
        <dbReference type="Proteomes" id="UP000807353"/>
    </source>
</evidence>
<feature type="chain" id="PRO_5040137634" description="Secreted protein" evidence="1">
    <location>
        <begin position="25"/>
        <end position="86"/>
    </location>
</feature>
<dbReference type="EMBL" id="MU150230">
    <property type="protein sequence ID" value="KAF9469137.1"/>
    <property type="molecule type" value="Genomic_DNA"/>
</dbReference>
<evidence type="ECO:0000313" key="2">
    <source>
        <dbReference type="EMBL" id="KAF9469137.1"/>
    </source>
</evidence>
<comment type="caution">
    <text evidence="2">The sequence shown here is derived from an EMBL/GenBank/DDBJ whole genome shotgun (WGS) entry which is preliminary data.</text>
</comment>
<organism evidence="2 3">
    <name type="scientific">Collybia nuda</name>
    <dbReference type="NCBI Taxonomy" id="64659"/>
    <lineage>
        <taxon>Eukaryota</taxon>
        <taxon>Fungi</taxon>
        <taxon>Dikarya</taxon>
        <taxon>Basidiomycota</taxon>
        <taxon>Agaricomycotina</taxon>
        <taxon>Agaricomycetes</taxon>
        <taxon>Agaricomycetidae</taxon>
        <taxon>Agaricales</taxon>
        <taxon>Tricholomatineae</taxon>
        <taxon>Clitocybaceae</taxon>
        <taxon>Collybia</taxon>
    </lineage>
</organism>
<evidence type="ECO:0000256" key="1">
    <source>
        <dbReference type="SAM" id="SignalP"/>
    </source>
</evidence>
<dbReference type="PROSITE" id="PS51257">
    <property type="entry name" value="PROKAR_LIPOPROTEIN"/>
    <property type="match status" value="1"/>
</dbReference>
<protein>
    <recommendedName>
        <fullName evidence="4">Secreted protein</fullName>
    </recommendedName>
</protein>
<dbReference type="Proteomes" id="UP000807353">
    <property type="component" value="Unassembled WGS sequence"/>
</dbReference>
<dbReference type="AlphaFoldDB" id="A0A9P5YHK7"/>
<keyword evidence="1" id="KW-0732">Signal</keyword>